<evidence type="ECO:0000313" key="3">
    <source>
        <dbReference type="Proteomes" id="UP000235388"/>
    </source>
</evidence>
<comment type="caution">
    <text evidence="2">The sequence shown here is derived from an EMBL/GenBank/DDBJ whole genome shotgun (WGS) entry which is preliminary data.</text>
</comment>
<dbReference type="AlphaFoldDB" id="A0A2N5TI27"/>
<feature type="region of interest" description="Disordered" evidence="1">
    <location>
        <begin position="97"/>
        <end position="124"/>
    </location>
</feature>
<sequence length="271" mass="30481">MISKEFNKDYNYMGKMIADGTSNNPTTMTLTAYILKNKKFPKSAPLNIFENVLLTQWLNEINFSQQSKGRVMIRMDNPCNEVVQACKEDLLARTMKNINACHKGPPTTSKRPRRSGAHSPANSDEFLQTPCVSLLSPPSSIKYLTRRKKDKPNHNDNLAPSGSNPFVDFTKWLSSQKASPRSPSPPLSNYGDTSSNLADYLEFIKIAPHKRKGVLNTLPHNNINSYQMFKHLGVVELKLLGFNVDVITKLHSNVYQYKCHLSRAAQASPLL</sequence>
<dbReference type="Proteomes" id="UP000235388">
    <property type="component" value="Unassembled WGS sequence"/>
</dbReference>
<accession>A0A2N5TI27</accession>
<dbReference type="EMBL" id="PGCJ01000642">
    <property type="protein sequence ID" value="PLW25166.1"/>
    <property type="molecule type" value="Genomic_DNA"/>
</dbReference>
<reference evidence="2 3" key="1">
    <citation type="submission" date="2017-11" db="EMBL/GenBank/DDBJ databases">
        <title>De novo assembly and phasing of dikaryotic genomes from two isolates of Puccinia coronata f. sp. avenae, the causal agent of oat crown rust.</title>
        <authorList>
            <person name="Miller M.E."/>
            <person name="Zhang Y."/>
            <person name="Omidvar V."/>
            <person name="Sperschneider J."/>
            <person name="Schwessinger B."/>
            <person name="Raley C."/>
            <person name="Palmer J.M."/>
            <person name="Garnica D."/>
            <person name="Upadhyaya N."/>
            <person name="Rathjen J."/>
            <person name="Taylor J.M."/>
            <person name="Park R.F."/>
            <person name="Dodds P.N."/>
            <person name="Hirsch C.D."/>
            <person name="Kianian S.F."/>
            <person name="Figueroa M."/>
        </authorList>
    </citation>
    <scope>NUCLEOTIDE SEQUENCE [LARGE SCALE GENOMIC DNA]</scope>
    <source>
        <strain evidence="2">12NC29</strain>
    </source>
</reference>
<proteinExistence type="predicted"/>
<evidence type="ECO:0000256" key="1">
    <source>
        <dbReference type="SAM" id="MobiDB-lite"/>
    </source>
</evidence>
<dbReference type="OrthoDB" id="2506803at2759"/>
<evidence type="ECO:0000313" key="2">
    <source>
        <dbReference type="EMBL" id="PLW25166.1"/>
    </source>
</evidence>
<name>A0A2N5TI27_9BASI</name>
<protein>
    <submittedName>
        <fullName evidence="2">Uncharacterized protein</fullName>
    </submittedName>
</protein>
<keyword evidence="3" id="KW-1185">Reference proteome</keyword>
<organism evidence="2 3">
    <name type="scientific">Puccinia coronata f. sp. avenae</name>
    <dbReference type="NCBI Taxonomy" id="200324"/>
    <lineage>
        <taxon>Eukaryota</taxon>
        <taxon>Fungi</taxon>
        <taxon>Dikarya</taxon>
        <taxon>Basidiomycota</taxon>
        <taxon>Pucciniomycotina</taxon>
        <taxon>Pucciniomycetes</taxon>
        <taxon>Pucciniales</taxon>
        <taxon>Pucciniaceae</taxon>
        <taxon>Puccinia</taxon>
    </lineage>
</organism>
<gene>
    <name evidence="2" type="ORF">PCANC_25075</name>
</gene>